<proteinExistence type="predicted"/>
<dbReference type="GO" id="GO:0015627">
    <property type="term" value="C:type II protein secretion system complex"/>
    <property type="evidence" value="ECO:0007669"/>
    <property type="project" value="TreeGrafter"/>
</dbReference>
<reference evidence="2 3" key="1">
    <citation type="submission" date="2017-03" db="EMBL/GenBank/DDBJ databases">
        <authorList>
            <person name="Afonso C.L."/>
            <person name="Miller P.J."/>
            <person name="Scott M.A."/>
            <person name="Spackman E."/>
            <person name="Goraichik I."/>
            <person name="Dimitrov K.M."/>
            <person name="Suarez D.L."/>
            <person name="Swayne D.E."/>
        </authorList>
    </citation>
    <scope>NUCLEOTIDE SEQUENCE [LARGE SCALE GENOMIC DNA]</scope>
    <source>
        <strain evidence="2">PRJEB14757</strain>
    </source>
</reference>
<accession>A0A1W1HBY9</accession>
<sequence>MKIKKWIACFFSIVLIFSFVLPVSASDKKININKATAEELSEGLTRVGPKYAQAIVDYREAHGEFKTPEEIVNVKGIGDKIFEINKDIIVVKDDEGQ</sequence>
<evidence type="ECO:0000313" key="2">
    <source>
        <dbReference type="EMBL" id="SLM30004.1"/>
    </source>
</evidence>
<name>A0A1W1HBY9_9BACT</name>
<feature type="signal peptide" evidence="1">
    <location>
        <begin position="1"/>
        <end position="25"/>
    </location>
</feature>
<dbReference type="Proteomes" id="UP000191931">
    <property type="component" value="Unassembled WGS sequence"/>
</dbReference>
<dbReference type="InterPro" id="IPR004509">
    <property type="entry name" value="Competence_ComEA_HhH"/>
</dbReference>
<dbReference type="RefSeq" id="WP_080807281.1">
    <property type="nucleotide sequence ID" value="NZ_LT828556.1"/>
</dbReference>
<dbReference type="Gene3D" id="1.10.150.280">
    <property type="entry name" value="AF1531-like domain"/>
    <property type="match status" value="1"/>
</dbReference>
<dbReference type="PANTHER" id="PTHR21180">
    <property type="entry name" value="ENDONUCLEASE/EXONUCLEASE/PHOSPHATASE FAMILY DOMAIN-CONTAINING PROTEIN 1"/>
    <property type="match status" value="1"/>
</dbReference>
<dbReference type="AlphaFoldDB" id="A0A1W1HBY9"/>
<keyword evidence="1" id="KW-0732">Signal</keyword>
<evidence type="ECO:0000313" key="3">
    <source>
        <dbReference type="Proteomes" id="UP000191931"/>
    </source>
</evidence>
<keyword evidence="3" id="KW-1185">Reference proteome</keyword>
<dbReference type="GO" id="GO:0015628">
    <property type="term" value="P:protein secretion by the type II secretion system"/>
    <property type="evidence" value="ECO:0007669"/>
    <property type="project" value="TreeGrafter"/>
</dbReference>
<dbReference type="Pfam" id="PF12836">
    <property type="entry name" value="HHH_3"/>
    <property type="match status" value="1"/>
</dbReference>
<dbReference type="PANTHER" id="PTHR21180:SF32">
    <property type="entry name" value="ENDONUCLEASE_EXONUCLEASE_PHOSPHATASE FAMILY DOMAIN-CONTAINING PROTEIN 1"/>
    <property type="match status" value="1"/>
</dbReference>
<dbReference type="OrthoDB" id="5296317at2"/>
<dbReference type="InterPro" id="IPR051675">
    <property type="entry name" value="Endo/Exo/Phosphatase_dom_1"/>
</dbReference>
<dbReference type="InterPro" id="IPR010994">
    <property type="entry name" value="RuvA_2-like"/>
</dbReference>
<feature type="chain" id="PRO_5013320487" evidence="1">
    <location>
        <begin position="26"/>
        <end position="97"/>
    </location>
</feature>
<dbReference type="STRING" id="1246637.MTBBW1_2030094"/>
<evidence type="ECO:0000256" key="1">
    <source>
        <dbReference type="SAM" id="SignalP"/>
    </source>
</evidence>
<dbReference type="EMBL" id="FWEV01000117">
    <property type="protein sequence ID" value="SLM30004.1"/>
    <property type="molecule type" value="Genomic_DNA"/>
</dbReference>
<dbReference type="NCBIfam" id="TIGR00426">
    <property type="entry name" value="competence protein ComEA helix-hairpin-helix repeat region"/>
    <property type="match status" value="1"/>
</dbReference>
<protein>
    <submittedName>
        <fullName evidence="2">Uncharacterized protein</fullName>
    </submittedName>
</protein>
<organism evidence="2 3">
    <name type="scientific">Desulfamplus magnetovallimortis</name>
    <dbReference type="NCBI Taxonomy" id="1246637"/>
    <lineage>
        <taxon>Bacteria</taxon>
        <taxon>Pseudomonadati</taxon>
        <taxon>Thermodesulfobacteriota</taxon>
        <taxon>Desulfobacteria</taxon>
        <taxon>Desulfobacterales</taxon>
        <taxon>Desulfobacteraceae</taxon>
        <taxon>Desulfamplus</taxon>
    </lineage>
</organism>
<dbReference type="SUPFAM" id="SSF47781">
    <property type="entry name" value="RuvA domain 2-like"/>
    <property type="match status" value="1"/>
</dbReference>
<gene>
    <name evidence="2" type="ORF">MTBBW1_2030094</name>
</gene>